<comment type="caution">
    <text evidence="1">The sequence shown here is derived from an EMBL/GenBank/DDBJ whole genome shotgun (WGS) entry which is preliminary data.</text>
</comment>
<dbReference type="Proteomes" id="UP000320762">
    <property type="component" value="Unassembled WGS sequence"/>
</dbReference>
<dbReference type="Gene3D" id="1.20.1280.50">
    <property type="match status" value="1"/>
</dbReference>
<dbReference type="OrthoDB" id="3365698at2759"/>
<accession>A0A550CGX5</accession>
<reference evidence="1 2" key="1">
    <citation type="journal article" date="2019" name="New Phytol.">
        <title>Comparative genomics reveals unique wood-decay strategies and fruiting body development in the Schizophyllaceae.</title>
        <authorList>
            <person name="Almasi E."/>
            <person name="Sahu N."/>
            <person name="Krizsan K."/>
            <person name="Balint B."/>
            <person name="Kovacs G.M."/>
            <person name="Kiss B."/>
            <person name="Cseklye J."/>
            <person name="Drula E."/>
            <person name="Henrissat B."/>
            <person name="Nagy I."/>
            <person name="Chovatia M."/>
            <person name="Adam C."/>
            <person name="LaButti K."/>
            <person name="Lipzen A."/>
            <person name="Riley R."/>
            <person name="Grigoriev I.V."/>
            <person name="Nagy L.G."/>
        </authorList>
    </citation>
    <scope>NUCLEOTIDE SEQUENCE [LARGE SCALE GENOMIC DNA]</scope>
    <source>
        <strain evidence="1 2">NL-1724</strain>
    </source>
</reference>
<name>A0A550CGX5_9AGAR</name>
<gene>
    <name evidence="1" type="ORF">BD626DRAFT_568656</name>
</gene>
<protein>
    <submittedName>
        <fullName evidence="1">Uncharacterized protein</fullName>
    </submittedName>
</protein>
<evidence type="ECO:0000313" key="1">
    <source>
        <dbReference type="EMBL" id="TRM64055.1"/>
    </source>
</evidence>
<sequence>MSLDKLLISPDNKERESPRQAREYARKQAGLHSALLAPIRRLPDELLSDIFLLAEDTYWWNQPAGRRVLEFAQVCSLWRRIALNATPRLWRVLKIDELNNPAGKWASQLLVELERSGGVPLDLQLGADCRHYLAEIVWSNILWLRLCQQAGRWESVSLINIPSHAYRLLMPPLLSFPVLHTLYFELEQVMEAADVPVHYFELAPLVSDFSILYSYPLSQPLKLPKSWQLSKLRVHAGQQYPDYRIPIKDGLPPLAPCIPTVFARAANLRILCVYADILGMNPQTLPVTTFPALEDLDIARAAIQLCRRMVAPRLQKAFLRGASRVHPSVAIEGYMDDMEHPMLAFAEMVDASSGCPDLRTLELDDFSEYPNNIVACFLRVPSVTELYMSDAEEEPRLLITPIIVWWLTCRGQSGPLILPRLTSLTLVAGSENPYRGMEAAKAYHALVASRSSPMVVDGNELPCLEHYEFPDF</sequence>
<organism evidence="1 2">
    <name type="scientific">Schizophyllum amplum</name>
    <dbReference type="NCBI Taxonomy" id="97359"/>
    <lineage>
        <taxon>Eukaryota</taxon>
        <taxon>Fungi</taxon>
        <taxon>Dikarya</taxon>
        <taxon>Basidiomycota</taxon>
        <taxon>Agaricomycotina</taxon>
        <taxon>Agaricomycetes</taxon>
        <taxon>Agaricomycetidae</taxon>
        <taxon>Agaricales</taxon>
        <taxon>Schizophyllaceae</taxon>
        <taxon>Schizophyllum</taxon>
    </lineage>
</organism>
<proteinExistence type="predicted"/>
<keyword evidence="2" id="KW-1185">Reference proteome</keyword>
<dbReference type="EMBL" id="VDMD01000008">
    <property type="protein sequence ID" value="TRM64055.1"/>
    <property type="molecule type" value="Genomic_DNA"/>
</dbReference>
<evidence type="ECO:0000313" key="2">
    <source>
        <dbReference type="Proteomes" id="UP000320762"/>
    </source>
</evidence>
<dbReference type="AlphaFoldDB" id="A0A550CGX5"/>